<dbReference type="SUPFAM" id="SSF88946">
    <property type="entry name" value="Sigma2 domain of RNA polymerase sigma factors"/>
    <property type="match status" value="1"/>
</dbReference>
<dbReference type="InterPro" id="IPR036388">
    <property type="entry name" value="WH-like_DNA-bd_sf"/>
</dbReference>
<evidence type="ECO:0000256" key="1">
    <source>
        <dbReference type="ARBA" id="ARBA00010641"/>
    </source>
</evidence>
<dbReference type="InterPro" id="IPR014284">
    <property type="entry name" value="RNA_pol_sigma-70_dom"/>
</dbReference>
<dbReference type="Gene3D" id="1.10.1740.10">
    <property type="match status" value="1"/>
</dbReference>
<keyword evidence="4" id="KW-0238">DNA-binding</keyword>
<dbReference type="RefSeq" id="WP_203853950.1">
    <property type="nucleotide sequence ID" value="NZ_BAAAVW010000026.1"/>
</dbReference>
<evidence type="ECO:0000313" key="8">
    <source>
        <dbReference type="EMBL" id="GIG52358.1"/>
    </source>
</evidence>
<evidence type="ECO:0000256" key="6">
    <source>
        <dbReference type="SAM" id="MobiDB-lite"/>
    </source>
</evidence>
<evidence type="ECO:0000256" key="5">
    <source>
        <dbReference type="ARBA" id="ARBA00023163"/>
    </source>
</evidence>
<dbReference type="PANTHER" id="PTHR43133:SF50">
    <property type="entry name" value="ECF RNA POLYMERASE SIGMA FACTOR SIGM"/>
    <property type="match status" value="1"/>
</dbReference>
<dbReference type="GO" id="GO:0016987">
    <property type="term" value="F:sigma factor activity"/>
    <property type="evidence" value="ECO:0007669"/>
    <property type="project" value="UniProtKB-KW"/>
</dbReference>
<dbReference type="CDD" id="cd06171">
    <property type="entry name" value="Sigma70_r4"/>
    <property type="match status" value="1"/>
</dbReference>
<evidence type="ECO:0000256" key="3">
    <source>
        <dbReference type="ARBA" id="ARBA00023082"/>
    </source>
</evidence>
<name>A0A919Q0Y9_9ACTN</name>
<keyword evidence="3" id="KW-0731">Sigma factor</keyword>
<dbReference type="NCBIfam" id="TIGR02983">
    <property type="entry name" value="SigE-fam_strep"/>
    <property type="match status" value="1"/>
</dbReference>
<dbReference type="EMBL" id="BONQ01000178">
    <property type="protein sequence ID" value="GIG52358.1"/>
    <property type="molecule type" value="Genomic_DNA"/>
</dbReference>
<protein>
    <recommendedName>
        <fullName evidence="7">RNA polymerase sigma factor 70 region 4 type 2 domain-containing protein</fullName>
    </recommendedName>
</protein>
<comment type="caution">
    <text evidence="8">The sequence shown here is derived from an EMBL/GenBank/DDBJ whole genome shotgun (WGS) entry which is preliminary data.</text>
</comment>
<feature type="compositionally biased region" description="Basic and acidic residues" evidence="6">
    <location>
        <begin position="196"/>
        <end position="208"/>
    </location>
</feature>
<dbReference type="InterPro" id="IPR039425">
    <property type="entry name" value="RNA_pol_sigma-70-like"/>
</dbReference>
<dbReference type="NCBIfam" id="TIGR02937">
    <property type="entry name" value="sigma70-ECF"/>
    <property type="match status" value="1"/>
</dbReference>
<dbReference type="Proteomes" id="UP000660611">
    <property type="component" value="Unassembled WGS sequence"/>
</dbReference>
<dbReference type="InterPro" id="IPR013325">
    <property type="entry name" value="RNA_pol_sigma_r2"/>
</dbReference>
<reference evidence="8" key="1">
    <citation type="submission" date="2021-01" db="EMBL/GenBank/DDBJ databases">
        <title>Whole genome shotgun sequence of Dactylosporangium siamense NBRC 106093.</title>
        <authorList>
            <person name="Komaki H."/>
            <person name="Tamura T."/>
        </authorList>
    </citation>
    <scope>NUCLEOTIDE SEQUENCE</scope>
    <source>
        <strain evidence="8">NBRC 106093</strain>
    </source>
</reference>
<dbReference type="InterPro" id="IPR013249">
    <property type="entry name" value="RNA_pol_sigma70_r4_t2"/>
</dbReference>
<evidence type="ECO:0000259" key="7">
    <source>
        <dbReference type="Pfam" id="PF08281"/>
    </source>
</evidence>
<comment type="similarity">
    <text evidence="1">Belongs to the sigma-70 factor family. ECF subfamily.</text>
</comment>
<dbReference type="InterPro" id="IPR014325">
    <property type="entry name" value="RNA_pol_sigma-E_actinobac"/>
</dbReference>
<evidence type="ECO:0000256" key="2">
    <source>
        <dbReference type="ARBA" id="ARBA00023015"/>
    </source>
</evidence>
<dbReference type="Gene3D" id="1.10.10.10">
    <property type="entry name" value="Winged helix-like DNA-binding domain superfamily/Winged helix DNA-binding domain"/>
    <property type="match status" value="1"/>
</dbReference>
<evidence type="ECO:0000256" key="4">
    <source>
        <dbReference type="ARBA" id="ARBA00023125"/>
    </source>
</evidence>
<sequence length="229" mass="24939">MNEDDEAQFREFVAARFDGLRSLAYLTCGDWHTAEDAVASSLAKLYVHWKRVDTPLAYVRRAVVHALVDESRRPWRRKERSAGYSLPELPGPDHADQVDERIRVRAALARMAPGQRAVLVLRYYEGLSVEETAEVLGRQPGTVKSQTARGLTALRALLGAEPRDDDDPGVPGLFTGSGARPAAGPGPGRHARPAHGAHEMENRREGHGSRPAQSAGGGQGRRTATATQH</sequence>
<dbReference type="AlphaFoldDB" id="A0A919Q0Y9"/>
<dbReference type="GO" id="GO:0006352">
    <property type="term" value="P:DNA-templated transcription initiation"/>
    <property type="evidence" value="ECO:0007669"/>
    <property type="project" value="InterPro"/>
</dbReference>
<dbReference type="GO" id="GO:0003677">
    <property type="term" value="F:DNA binding"/>
    <property type="evidence" value="ECO:0007669"/>
    <property type="project" value="UniProtKB-KW"/>
</dbReference>
<dbReference type="Pfam" id="PF08281">
    <property type="entry name" value="Sigma70_r4_2"/>
    <property type="match status" value="1"/>
</dbReference>
<proteinExistence type="inferred from homology"/>
<keyword evidence="2" id="KW-0805">Transcription regulation</keyword>
<gene>
    <name evidence="8" type="ORF">Dsi01nite_103990</name>
</gene>
<keyword evidence="9" id="KW-1185">Reference proteome</keyword>
<dbReference type="PANTHER" id="PTHR43133">
    <property type="entry name" value="RNA POLYMERASE ECF-TYPE SIGMA FACTO"/>
    <property type="match status" value="1"/>
</dbReference>
<feature type="region of interest" description="Disordered" evidence="6">
    <location>
        <begin position="159"/>
        <end position="229"/>
    </location>
</feature>
<keyword evidence="5" id="KW-0804">Transcription</keyword>
<organism evidence="8 9">
    <name type="scientific">Dactylosporangium siamense</name>
    <dbReference type="NCBI Taxonomy" id="685454"/>
    <lineage>
        <taxon>Bacteria</taxon>
        <taxon>Bacillati</taxon>
        <taxon>Actinomycetota</taxon>
        <taxon>Actinomycetes</taxon>
        <taxon>Micromonosporales</taxon>
        <taxon>Micromonosporaceae</taxon>
        <taxon>Dactylosporangium</taxon>
    </lineage>
</organism>
<dbReference type="InterPro" id="IPR013324">
    <property type="entry name" value="RNA_pol_sigma_r3/r4-like"/>
</dbReference>
<dbReference type="SUPFAM" id="SSF88659">
    <property type="entry name" value="Sigma3 and sigma4 domains of RNA polymerase sigma factors"/>
    <property type="match status" value="1"/>
</dbReference>
<accession>A0A919Q0Y9</accession>
<evidence type="ECO:0000313" key="9">
    <source>
        <dbReference type="Proteomes" id="UP000660611"/>
    </source>
</evidence>
<feature type="domain" description="RNA polymerase sigma factor 70 region 4 type 2" evidence="7">
    <location>
        <begin position="103"/>
        <end position="154"/>
    </location>
</feature>